<dbReference type="EMBL" id="MU005982">
    <property type="protein sequence ID" value="KAF2860413.1"/>
    <property type="molecule type" value="Genomic_DNA"/>
</dbReference>
<feature type="compositionally biased region" description="Basic and acidic residues" evidence="1">
    <location>
        <begin position="83"/>
        <end position="93"/>
    </location>
</feature>
<organism evidence="2 3">
    <name type="scientific">Piedraia hortae CBS 480.64</name>
    <dbReference type="NCBI Taxonomy" id="1314780"/>
    <lineage>
        <taxon>Eukaryota</taxon>
        <taxon>Fungi</taxon>
        <taxon>Dikarya</taxon>
        <taxon>Ascomycota</taxon>
        <taxon>Pezizomycotina</taxon>
        <taxon>Dothideomycetes</taxon>
        <taxon>Dothideomycetidae</taxon>
        <taxon>Capnodiales</taxon>
        <taxon>Piedraiaceae</taxon>
        <taxon>Piedraia</taxon>
    </lineage>
</organism>
<feature type="region of interest" description="Disordered" evidence="1">
    <location>
        <begin position="83"/>
        <end position="129"/>
    </location>
</feature>
<evidence type="ECO:0000313" key="3">
    <source>
        <dbReference type="Proteomes" id="UP000799421"/>
    </source>
</evidence>
<sequence>MDEKHVEVSKKLHAAGLEVRCVQAEMKCVEKSKNELRKRLSYAKKNYAWEIESNARAAREGKKVAELTVQLESTKILLAEERRERAKLQKEQKTQATEKPATQSKEKREPIGKSPDRTTYGFDDEMLAS</sequence>
<proteinExistence type="predicted"/>
<evidence type="ECO:0000313" key="2">
    <source>
        <dbReference type="EMBL" id="KAF2860413.1"/>
    </source>
</evidence>
<keyword evidence="3" id="KW-1185">Reference proteome</keyword>
<feature type="compositionally biased region" description="Polar residues" evidence="1">
    <location>
        <begin position="94"/>
        <end position="103"/>
    </location>
</feature>
<dbReference type="Proteomes" id="UP000799421">
    <property type="component" value="Unassembled WGS sequence"/>
</dbReference>
<evidence type="ECO:0000256" key="1">
    <source>
        <dbReference type="SAM" id="MobiDB-lite"/>
    </source>
</evidence>
<accession>A0A6A7BZ87</accession>
<reference evidence="2" key="1">
    <citation type="journal article" date="2020" name="Stud. Mycol.">
        <title>101 Dothideomycetes genomes: a test case for predicting lifestyles and emergence of pathogens.</title>
        <authorList>
            <person name="Haridas S."/>
            <person name="Albert R."/>
            <person name="Binder M."/>
            <person name="Bloem J."/>
            <person name="Labutti K."/>
            <person name="Salamov A."/>
            <person name="Andreopoulos B."/>
            <person name="Baker S."/>
            <person name="Barry K."/>
            <person name="Bills G."/>
            <person name="Bluhm B."/>
            <person name="Cannon C."/>
            <person name="Castanera R."/>
            <person name="Culley D."/>
            <person name="Daum C."/>
            <person name="Ezra D."/>
            <person name="Gonzalez J."/>
            <person name="Henrissat B."/>
            <person name="Kuo A."/>
            <person name="Liang C."/>
            <person name="Lipzen A."/>
            <person name="Lutzoni F."/>
            <person name="Magnuson J."/>
            <person name="Mondo S."/>
            <person name="Nolan M."/>
            <person name="Ohm R."/>
            <person name="Pangilinan J."/>
            <person name="Park H.-J."/>
            <person name="Ramirez L."/>
            <person name="Alfaro M."/>
            <person name="Sun H."/>
            <person name="Tritt A."/>
            <person name="Yoshinaga Y."/>
            <person name="Zwiers L.-H."/>
            <person name="Turgeon B."/>
            <person name="Goodwin S."/>
            <person name="Spatafora J."/>
            <person name="Crous P."/>
            <person name="Grigoriev I."/>
        </authorList>
    </citation>
    <scope>NUCLEOTIDE SEQUENCE</scope>
    <source>
        <strain evidence="2">CBS 480.64</strain>
    </source>
</reference>
<gene>
    <name evidence="2" type="ORF">K470DRAFT_264544</name>
</gene>
<protein>
    <submittedName>
        <fullName evidence="2">Uncharacterized protein</fullName>
    </submittedName>
</protein>
<feature type="compositionally biased region" description="Basic and acidic residues" evidence="1">
    <location>
        <begin position="104"/>
        <end position="116"/>
    </location>
</feature>
<dbReference type="AlphaFoldDB" id="A0A6A7BZ87"/>
<name>A0A6A7BZ87_9PEZI</name>